<reference evidence="1 2" key="1">
    <citation type="submission" date="2014-04" db="EMBL/GenBank/DDBJ databases">
        <title>Whole genome shotgun sequence of Geobacillus caldoxylosilyticus NBRC 107762.</title>
        <authorList>
            <person name="Hosoyama A."/>
            <person name="Hosoyama Y."/>
            <person name="Katano-Makiyama Y."/>
            <person name="Tsuchikane K."/>
            <person name="Ohji S."/>
            <person name="Ichikawa N."/>
            <person name="Yamazoe A."/>
            <person name="Fujita N."/>
        </authorList>
    </citation>
    <scope>NUCLEOTIDE SEQUENCE [LARGE SCALE GENOMIC DNA]</scope>
    <source>
        <strain evidence="1 2">NBRC 107762</strain>
    </source>
</reference>
<proteinExistence type="predicted"/>
<protein>
    <submittedName>
        <fullName evidence="1">Uncharacterized protein</fullName>
    </submittedName>
</protein>
<comment type="caution">
    <text evidence="1">The sequence shown here is derived from an EMBL/GenBank/DDBJ whole genome shotgun (WGS) entry which is preliminary data.</text>
</comment>
<name>A0A023DJ50_9BACL</name>
<evidence type="ECO:0000313" key="2">
    <source>
        <dbReference type="Proteomes" id="UP000023561"/>
    </source>
</evidence>
<dbReference type="EMBL" id="BAWO01000064">
    <property type="protein sequence ID" value="GAJ41324.1"/>
    <property type="molecule type" value="Genomic_DNA"/>
</dbReference>
<evidence type="ECO:0000313" key="1">
    <source>
        <dbReference type="EMBL" id="GAJ41324.1"/>
    </source>
</evidence>
<keyword evidence="2" id="KW-1185">Reference proteome</keyword>
<accession>A0A023DJ50</accession>
<sequence>MSLRKFHTPLTEAEVERDVSIINTKSVSMDGCFYKAEQKKASGWKFSHQKKELQ</sequence>
<dbReference type="AlphaFoldDB" id="A0A023DJ50"/>
<gene>
    <name evidence="1" type="ORF">GCA01S_064_00240</name>
</gene>
<organism evidence="1 2">
    <name type="scientific">Parageobacillus caldoxylosilyticus NBRC 107762</name>
    <dbReference type="NCBI Taxonomy" id="1220594"/>
    <lineage>
        <taxon>Bacteria</taxon>
        <taxon>Bacillati</taxon>
        <taxon>Bacillota</taxon>
        <taxon>Bacilli</taxon>
        <taxon>Bacillales</taxon>
        <taxon>Anoxybacillaceae</taxon>
        <taxon>Saccharococcus</taxon>
    </lineage>
</organism>
<dbReference type="Proteomes" id="UP000023561">
    <property type="component" value="Unassembled WGS sequence"/>
</dbReference>